<feature type="non-terminal residue" evidence="1">
    <location>
        <position position="1"/>
    </location>
</feature>
<accession>A0A9W9IU11</accession>
<dbReference type="AlphaFoldDB" id="A0A9W9IU11"/>
<protein>
    <submittedName>
        <fullName evidence="1">Uncharacterized protein</fullName>
    </submittedName>
</protein>
<dbReference type="InterPro" id="IPR046670">
    <property type="entry name" value="DUF6540"/>
</dbReference>
<dbReference type="Pfam" id="PF20174">
    <property type="entry name" value="DUF6540"/>
    <property type="match status" value="1"/>
</dbReference>
<organism evidence="1 2">
    <name type="scientific">Penicillium capsulatum</name>
    <dbReference type="NCBI Taxonomy" id="69766"/>
    <lineage>
        <taxon>Eukaryota</taxon>
        <taxon>Fungi</taxon>
        <taxon>Dikarya</taxon>
        <taxon>Ascomycota</taxon>
        <taxon>Pezizomycotina</taxon>
        <taxon>Eurotiomycetes</taxon>
        <taxon>Eurotiomycetidae</taxon>
        <taxon>Eurotiales</taxon>
        <taxon>Aspergillaceae</taxon>
        <taxon>Penicillium</taxon>
    </lineage>
</organism>
<dbReference type="OrthoDB" id="4342612at2759"/>
<reference evidence="1" key="1">
    <citation type="submission" date="2022-11" db="EMBL/GenBank/DDBJ databases">
        <authorList>
            <person name="Petersen C."/>
        </authorList>
    </citation>
    <scope>NUCLEOTIDE SEQUENCE</scope>
    <source>
        <strain evidence="1">IBT 21917</strain>
    </source>
</reference>
<proteinExistence type="predicted"/>
<reference evidence="1" key="2">
    <citation type="journal article" date="2023" name="IMA Fungus">
        <title>Comparative genomic study of the Penicillium genus elucidates a diverse pangenome and 15 lateral gene transfer events.</title>
        <authorList>
            <person name="Petersen C."/>
            <person name="Sorensen T."/>
            <person name="Nielsen M.R."/>
            <person name="Sondergaard T.E."/>
            <person name="Sorensen J.L."/>
            <person name="Fitzpatrick D.A."/>
            <person name="Frisvad J.C."/>
            <person name="Nielsen K.L."/>
        </authorList>
    </citation>
    <scope>NUCLEOTIDE SEQUENCE</scope>
    <source>
        <strain evidence="1">IBT 21917</strain>
    </source>
</reference>
<name>A0A9W9IU11_9EURO</name>
<evidence type="ECO:0000313" key="1">
    <source>
        <dbReference type="EMBL" id="KAJ5183471.1"/>
    </source>
</evidence>
<evidence type="ECO:0000313" key="2">
    <source>
        <dbReference type="Proteomes" id="UP001146351"/>
    </source>
</evidence>
<gene>
    <name evidence="1" type="ORF">N7492_001087</name>
</gene>
<dbReference type="Proteomes" id="UP001146351">
    <property type="component" value="Unassembled WGS sequence"/>
</dbReference>
<dbReference type="EMBL" id="JAPQKO010000001">
    <property type="protein sequence ID" value="KAJ5183471.1"/>
    <property type="molecule type" value="Genomic_DNA"/>
</dbReference>
<comment type="caution">
    <text evidence="1">The sequence shown here is derived from an EMBL/GenBank/DDBJ whole genome shotgun (WGS) entry which is preliminary data.</text>
</comment>
<keyword evidence="2" id="KW-1185">Reference proteome</keyword>
<sequence>MNHPPFVPDAQIKTVGLREICENNGRHFYRRKGTQQWIEYTPETPSIPASNADSPLYLSLVLEEQGPREPFHWSLLVARGSEPGFVYQVHGDAEYMIYEPSDGPVDIVNSECFSNLYQLATVSEEQGLVVNEVAQKEPPPRAPDRRSVTENCQGWVVRVIEKLVERGIVLARSMLEPLQDRGGS</sequence>